<dbReference type="InterPro" id="IPR005517">
    <property type="entry name" value="Transl_elong_EFG/EF2_IV"/>
</dbReference>
<feature type="compositionally biased region" description="Acidic residues" evidence="8">
    <location>
        <begin position="1"/>
        <end position="12"/>
    </location>
</feature>
<dbReference type="SMART" id="SM00838">
    <property type="entry name" value="EFG_C"/>
    <property type="match status" value="1"/>
</dbReference>
<dbReference type="GO" id="GO:0046540">
    <property type="term" value="C:U4/U6 x U5 tri-snRNP complex"/>
    <property type="evidence" value="ECO:0007669"/>
    <property type="project" value="TreeGrafter"/>
</dbReference>
<organism evidence="10 11">
    <name type="scientific">Cylindrotheca closterium</name>
    <dbReference type="NCBI Taxonomy" id="2856"/>
    <lineage>
        <taxon>Eukaryota</taxon>
        <taxon>Sar</taxon>
        <taxon>Stramenopiles</taxon>
        <taxon>Ochrophyta</taxon>
        <taxon>Bacillariophyta</taxon>
        <taxon>Bacillariophyceae</taxon>
        <taxon>Bacillariophycidae</taxon>
        <taxon>Bacillariales</taxon>
        <taxon>Bacillariaceae</taxon>
        <taxon>Cylindrotheca</taxon>
    </lineage>
</organism>
<name>A0AAD2CMV3_9STRA</name>
<dbReference type="AlphaFoldDB" id="A0AAD2CMV3"/>
<evidence type="ECO:0000256" key="8">
    <source>
        <dbReference type="SAM" id="MobiDB-lite"/>
    </source>
</evidence>
<reference evidence="10" key="1">
    <citation type="submission" date="2023-08" db="EMBL/GenBank/DDBJ databases">
        <authorList>
            <person name="Audoor S."/>
            <person name="Bilcke G."/>
        </authorList>
    </citation>
    <scope>NUCLEOTIDE SEQUENCE</scope>
</reference>
<dbReference type="PROSITE" id="PS51722">
    <property type="entry name" value="G_TR_2"/>
    <property type="match status" value="1"/>
</dbReference>
<dbReference type="Gene3D" id="3.30.230.10">
    <property type="match status" value="1"/>
</dbReference>
<evidence type="ECO:0000256" key="6">
    <source>
        <dbReference type="ARBA" id="ARBA00023187"/>
    </source>
</evidence>
<evidence type="ECO:0000259" key="9">
    <source>
        <dbReference type="PROSITE" id="PS51722"/>
    </source>
</evidence>
<dbReference type="InterPro" id="IPR000795">
    <property type="entry name" value="T_Tr_GTP-bd_dom"/>
</dbReference>
<evidence type="ECO:0000256" key="2">
    <source>
        <dbReference type="ARBA" id="ARBA00004229"/>
    </source>
</evidence>
<dbReference type="Pfam" id="PF00679">
    <property type="entry name" value="EFG_C"/>
    <property type="match status" value="1"/>
</dbReference>
<dbReference type="Gene3D" id="3.40.50.300">
    <property type="entry name" value="P-loop containing nucleotide triphosphate hydrolases"/>
    <property type="match status" value="1"/>
</dbReference>
<dbReference type="GO" id="GO:0071007">
    <property type="term" value="C:U2-type catalytic step 2 spliceosome"/>
    <property type="evidence" value="ECO:0007669"/>
    <property type="project" value="TreeGrafter"/>
</dbReference>
<dbReference type="FunFam" id="3.30.230.10:FF:000009">
    <property type="entry name" value="116 kDa U5 small nuclear ribonucleoprotein component"/>
    <property type="match status" value="1"/>
</dbReference>
<feature type="compositionally biased region" description="Acidic residues" evidence="8">
    <location>
        <begin position="24"/>
        <end position="36"/>
    </location>
</feature>
<proteinExistence type="predicted"/>
<dbReference type="PANTHER" id="PTHR42908">
    <property type="entry name" value="TRANSLATION ELONGATION FACTOR-RELATED"/>
    <property type="match status" value="1"/>
</dbReference>
<dbReference type="FunFam" id="3.30.70.870:FF:000002">
    <property type="entry name" value="Translation elongation factor 2"/>
    <property type="match status" value="1"/>
</dbReference>
<dbReference type="SUPFAM" id="SSF52540">
    <property type="entry name" value="P-loop containing nucleoside triphosphate hydrolases"/>
    <property type="match status" value="1"/>
</dbReference>
<dbReference type="InterPro" id="IPR009000">
    <property type="entry name" value="Transl_B-barrel_sf"/>
</dbReference>
<dbReference type="GO" id="GO:0005829">
    <property type="term" value="C:cytosol"/>
    <property type="evidence" value="ECO:0007669"/>
    <property type="project" value="TreeGrafter"/>
</dbReference>
<dbReference type="FunFam" id="3.40.50.300:FF:000646">
    <property type="entry name" value="U5 small nuclear ribonucleoprotein component"/>
    <property type="match status" value="1"/>
</dbReference>
<dbReference type="InterPro" id="IPR020568">
    <property type="entry name" value="Ribosomal_Su5_D2-typ_SF"/>
</dbReference>
<protein>
    <recommendedName>
        <fullName evidence="9">Tr-type G domain-containing protein</fullName>
    </recommendedName>
</protein>
<dbReference type="CDD" id="cd04098">
    <property type="entry name" value="eEF2_C_snRNP"/>
    <property type="match status" value="1"/>
</dbReference>
<dbReference type="GO" id="GO:0030623">
    <property type="term" value="F:U5 snRNA binding"/>
    <property type="evidence" value="ECO:0007669"/>
    <property type="project" value="TreeGrafter"/>
</dbReference>
<dbReference type="Gene3D" id="2.40.30.10">
    <property type="entry name" value="Translation factors"/>
    <property type="match status" value="1"/>
</dbReference>
<dbReference type="SMART" id="SM00889">
    <property type="entry name" value="EFG_IV"/>
    <property type="match status" value="1"/>
</dbReference>
<feature type="region of interest" description="Disordered" evidence="8">
    <location>
        <begin position="1"/>
        <end position="55"/>
    </location>
</feature>
<dbReference type="Proteomes" id="UP001295423">
    <property type="component" value="Unassembled WGS sequence"/>
</dbReference>
<dbReference type="CDD" id="cd04090">
    <property type="entry name" value="EF2_II_snRNP"/>
    <property type="match status" value="1"/>
</dbReference>
<keyword evidence="7" id="KW-0539">Nucleus</keyword>
<dbReference type="Gene3D" id="3.30.70.240">
    <property type="match status" value="1"/>
</dbReference>
<dbReference type="SUPFAM" id="SSF54980">
    <property type="entry name" value="EF-G C-terminal domain-like"/>
    <property type="match status" value="2"/>
</dbReference>
<dbReference type="PANTHER" id="PTHR42908:SF6">
    <property type="entry name" value="116 KDA U5 SMALL NUCLEAR RIBONUCLEOPROTEIN COMPONENT"/>
    <property type="match status" value="1"/>
</dbReference>
<evidence type="ECO:0000256" key="3">
    <source>
        <dbReference type="ARBA" id="ARBA00022664"/>
    </source>
</evidence>
<dbReference type="FunFam" id="2.40.30.10:FF:000029">
    <property type="entry name" value="116 kDa U5 small nuclear ribonucleoprotein component"/>
    <property type="match status" value="1"/>
</dbReference>
<dbReference type="GO" id="GO:0009507">
    <property type="term" value="C:chloroplast"/>
    <property type="evidence" value="ECO:0007669"/>
    <property type="project" value="UniProtKB-SubCell"/>
</dbReference>
<dbReference type="GO" id="GO:0005525">
    <property type="term" value="F:GTP binding"/>
    <property type="evidence" value="ECO:0007669"/>
    <property type="project" value="UniProtKB-KW"/>
</dbReference>
<evidence type="ECO:0000256" key="1">
    <source>
        <dbReference type="ARBA" id="ARBA00004123"/>
    </source>
</evidence>
<accession>A0AAD2CMV3</accession>
<dbReference type="InterPro" id="IPR031950">
    <property type="entry name" value="EFTUD2_N"/>
</dbReference>
<keyword evidence="3" id="KW-0507">mRNA processing</keyword>
<gene>
    <name evidence="10" type="ORF">CYCCA115_LOCUS5444</name>
</gene>
<dbReference type="Pfam" id="PF00009">
    <property type="entry name" value="GTP_EFTU"/>
    <property type="match status" value="1"/>
</dbReference>
<keyword evidence="5" id="KW-0342">GTP-binding</keyword>
<dbReference type="InterPro" id="IPR014721">
    <property type="entry name" value="Ribsml_uS5_D2-typ_fold_subgr"/>
</dbReference>
<dbReference type="SUPFAM" id="SSF54211">
    <property type="entry name" value="Ribosomal protein S5 domain 2-like"/>
    <property type="match status" value="1"/>
</dbReference>
<comment type="subcellular location">
    <subcellularLocation>
        <location evidence="1">Nucleus</location>
    </subcellularLocation>
    <subcellularLocation>
        <location evidence="2">Plastid</location>
        <location evidence="2">Chloroplast</location>
    </subcellularLocation>
</comment>
<dbReference type="GO" id="GO:0000398">
    <property type="term" value="P:mRNA splicing, via spliceosome"/>
    <property type="evidence" value="ECO:0007669"/>
    <property type="project" value="TreeGrafter"/>
</dbReference>
<dbReference type="EMBL" id="CAKOGP040000580">
    <property type="protein sequence ID" value="CAJ1936953.1"/>
    <property type="molecule type" value="Genomic_DNA"/>
</dbReference>
<dbReference type="Pfam" id="PF16004">
    <property type="entry name" value="EFTUD2"/>
    <property type="match status" value="1"/>
</dbReference>
<dbReference type="CDD" id="cd01683">
    <property type="entry name" value="EF2_IV_snRNP"/>
    <property type="match status" value="1"/>
</dbReference>
<evidence type="ECO:0000256" key="7">
    <source>
        <dbReference type="ARBA" id="ARBA00023242"/>
    </source>
</evidence>
<dbReference type="InterPro" id="IPR035655">
    <property type="entry name" value="U5-116kDa_C"/>
</dbReference>
<keyword evidence="4" id="KW-0547">Nucleotide-binding</keyword>
<sequence length="1027" mass="114186">MAEVHDDEDLYDEFGNYIGPELDSSSDEESSDEENDVQQNVPDDASDVSDDNNNSEMVLSADQGEKDATGDPVNAIVLHEDKEHYLSAEQTYGEGVRTAVLDEDAMDLDTPIVEPVVTKSHHVDLGNSPHIEYIYSDEYLTTVLSNETTRNRRGIAIVGHFHHGKTSLVDFLMEPTLQKPWGPRASLEDQVPRFTDMLKSEQERQMSLVSTPLTLLLSDTRGKTHGVTLVDCPGHTQFHDESVAALRSVDGAVVVVDAVEGVMMHTELLLKQIVNEGLPITLCISKVDRLITELKLPPRDAYFKLLHVVEAANKTLELASRGRYKGLLDPSKGNVCFASGLHGWLFTLSSYAHLYADHNDNTLGSFSVEQFSERLWGDWYWDESRKEFHDSPKHCSSPRTERSFVTLCLEPLYKIYTACLGEREDDVNQLLRSLGVLLKRNQLRSSARPLLRAALSKFFEVASCGFIDMIVKHTSCPAVAAKGKVARCYSGPMDSQVAKDMIQCNHNGRLVIHICKLYSAPDGSSFGAFGRIYSGTVKPGQKVKVLGEGYEPDEDDEDMAIASIEAVSIPRGRSLTNVTLATSGNWVLLQGVDATIAKTATIVGISEEATSTAEDKVHIFTPLKFPFAGGESTMKIALEPLNPAELPKMVEGLRRVGKAYPMVRTRVEESGEHVLFGTGELYMDCVLHDLRHVYTDIEVKVADPVVAFRETIIETSSLKCFAETANKRNKLTLIAEPLDDGMAERLEAGKVKIDWEKRKLSRFFQNQYGWDLLSSRSVWAFGDSPTRGTNLLMDDTLPSEVDKQLLNSCRSSIVQGFQWATREGPLCEEPVRGSKIKILDAVLAEKSIHRGGGQVIPTARRAVHSSILTATPRLMEPVYRLQIQCPGEIVDSVQNLLKRRRGHVVRDRPIPGTFLYNIKGFVPVLDSFGFETDLRTFTQGQAMVHSIFDHWDLVPGDPLDKNIILHPLEPSPSQHLARELLLKTRRRKGLSEDVSINKFFDDAMRAQLASAEESASAPMQLPSRADD</sequence>
<feature type="domain" description="Tr-type G" evidence="9">
    <location>
        <begin position="150"/>
        <end position="364"/>
    </location>
</feature>
<dbReference type="Gene3D" id="3.30.70.870">
    <property type="entry name" value="Elongation Factor G (Translational Gtpase), domain 3"/>
    <property type="match status" value="1"/>
</dbReference>
<dbReference type="Pfam" id="PF03764">
    <property type="entry name" value="EFG_IV"/>
    <property type="match status" value="1"/>
</dbReference>
<dbReference type="SUPFAM" id="SSF50447">
    <property type="entry name" value="Translation proteins"/>
    <property type="match status" value="1"/>
</dbReference>
<dbReference type="Gene3D" id="3.90.1430.10">
    <property type="entry name" value="Yeast translation eEF2 (G' domain)"/>
    <property type="match status" value="1"/>
</dbReference>
<dbReference type="InterPro" id="IPR035647">
    <property type="entry name" value="EFG_III/V"/>
</dbReference>
<dbReference type="GO" id="GO:0003924">
    <property type="term" value="F:GTPase activity"/>
    <property type="evidence" value="ECO:0007669"/>
    <property type="project" value="InterPro"/>
</dbReference>
<evidence type="ECO:0000256" key="5">
    <source>
        <dbReference type="ARBA" id="ARBA00023134"/>
    </source>
</evidence>
<comment type="caution">
    <text evidence="10">The sequence shown here is derived from an EMBL/GenBank/DDBJ whole genome shotgun (WGS) entry which is preliminary data.</text>
</comment>
<dbReference type="InterPro" id="IPR027417">
    <property type="entry name" value="P-loop_NTPase"/>
</dbReference>
<keyword evidence="6" id="KW-0508">mRNA splicing</keyword>
<evidence type="ECO:0000313" key="10">
    <source>
        <dbReference type="EMBL" id="CAJ1936953.1"/>
    </source>
</evidence>
<evidence type="ECO:0000313" key="11">
    <source>
        <dbReference type="Proteomes" id="UP001295423"/>
    </source>
</evidence>
<dbReference type="FunFam" id="3.30.70.240:FF:000004">
    <property type="entry name" value="116 kDa U5 small nuclear ribonucleoprotein"/>
    <property type="match status" value="1"/>
</dbReference>
<dbReference type="PRINTS" id="PR00315">
    <property type="entry name" value="ELONGATNFCT"/>
</dbReference>
<keyword evidence="11" id="KW-1185">Reference proteome</keyword>
<evidence type="ECO:0000256" key="4">
    <source>
        <dbReference type="ARBA" id="ARBA00022741"/>
    </source>
</evidence>
<dbReference type="InterPro" id="IPR000640">
    <property type="entry name" value="EFG_V-like"/>
</dbReference>